<dbReference type="PROSITE" id="PS00211">
    <property type="entry name" value="ABC_TRANSPORTER_1"/>
    <property type="match status" value="1"/>
</dbReference>
<reference evidence="11" key="1">
    <citation type="submission" date="2016-08" db="EMBL/GenBank/DDBJ databases">
        <authorList>
            <person name="Varghese N."/>
            <person name="Submissions Spin"/>
        </authorList>
    </citation>
    <scope>NUCLEOTIDE SEQUENCE [LARGE SCALE GENOMIC DNA]</scope>
    <source>
        <strain evidence="11">HAMBI 2975</strain>
    </source>
</reference>
<dbReference type="InterPro" id="IPR013611">
    <property type="entry name" value="Transp-assoc_OB_typ2"/>
</dbReference>
<dbReference type="SUPFAM" id="SSF52540">
    <property type="entry name" value="P-loop containing nucleoside triphosphate hydrolases"/>
    <property type="match status" value="1"/>
</dbReference>
<dbReference type="GO" id="GO:0016887">
    <property type="term" value="F:ATP hydrolysis activity"/>
    <property type="evidence" value="ECO:0007669"/>
    <property type="project" value="InterPro"/>
</dbReference>
<dbReference type="Gene3D" id="2.40.50.100">
    <property type="match status" value="1"/>
</dbReference>
<organism evidence="10 11">
    <name type="scientific">Rhizobium multihospitium</name>
    <dbReference type="NCBI Taxonomy" id="410764"/>
    <lineage>
        <taxon>Bacteria</taxon>
        <taxon>Pseudomonadati</taxon>
        <taxon>Pseudomonadota</taxon>
        <taxon>Alphaproteobacteria</taxon>
        <taxon>Hyphomicrobiales</taxon>
        <taxon>Rhizobiaceae</taxon>
        <taxon>Rhizobium/Agrobacterium group</taxon>
        <taxon>Rhizobium</taxon>
    </lineage>
</organism>
<dbReference type="InterPro" id="IPR008995">
    <property type="entry name" value="Mo/tungstate-bd_C_term_dom"/>
</dbReference>
<dbReference type="Pfam" id="PF08402">
    <property type="entry name" value="TOBE_2"/>
    <property type="match status" value="1"/>
</dbReference>
<dbReference type="EMBL" id="FMAG01000004">
    <property type="protein sequence ID" value="SCB33608.1"/>
    <property type="molecule type" value="Genomic_DNA"/>
</dbReference>
<dbReference type="InterPro" id="IPR050093">
    <property type="entry name" value="ABC_SmlMolc_Importer"/>
</dbReference>
<evidence type="ECO:0000256" key="5">
    <source>
        <dbReference type="ARBA" id="ARBA00022840"/>
    </source>
</evidence>
<evidence type="ECO:0000256" key="8">
    <source>
        <dbReference type="RuleBase" id="RU364083"/>
    </source>
</evidence>
<dbReference type="OrthoDB" id="9802264at2"/>
<evidence type="ECO:0000256" key="1">
    <source>
        <dbReference type="ARBA" id="ARBA00004417"/>
    </source>
</evidence>
<evidence type="ECO:0000256" key="7">
    <source>
        <dbReference type="ARBA" id="ARBA00023136"/>
    </source>
</evidence>
<dbReference type="InterPro" id="IPR003439">
    <property type="entry name" value="ABC_transporter-like_ATP-bd"/>
</dbReference>
<evidence type="ECO:0000256" key="3">
    <source>
        <dbReference type="ARBA" id="ARBA00022475"/>
    </source>
</evidence>
<keyword evidence="5 8" id="KW-0067">ATP-binding</keyword>
<dbReference type="EC" id="7.6.2.11" evidence="8"/>
<comment type="subunit">
    <text evidence="8">The complex is composed of two ATP-binding proteins (PotA), two transmembrane proteins (PotB and PotC) and a solute-binding protein (PotD).</text>
</comment>
<feature type="domain" description="ABC transporter" evidence="9">
    <location>
        <begin position="4"/>
        <end position="234"/>
    </location>
</feature>
<dbReference type="RefSeq" id="WP_092713436.1">
    <property type="nucleotide sequence ID" value="NZ_FMAG01000004.1"/>
</dbReference>
<evidence type="ECO:0000256" key="4">
    <source>
        <dbReference type="ARBA" id="ARBA00022741"/>
    </source>
</evidence>
<gene>
    <name evidence="8" type="primary">potA</name>
    <name evidence="10" type="ORF">GA0061103_4649</name>
</gene>
<dbReference type="STRING" id="410764.GA0061103_4649"/>
<dbReference type="InterPro" id="IPR017871">
    <property type="entry name" value="ABC_transporter-like_CS"/>
</dbReference>
<dbReference type="GO" id="GO:0015417">
    <property type="term" value="F:ABC-type polyamine transporter activity"/>
    <property type="evidence" value="ECO:0007669"/>
    <property type="project" value="UniProtKB-EC"/>
</dbReference>
<keyword evidence="4 8" id="KW-0547">Nucleotide-binding</keyword>
<comment type="similarity">
    <text evidence="8">Belongs to the ABC transporter superfamily. Spermidine/putrescine importer (TC 3.A.1.11.1) family.</text>
</comment>
<keyword evidence="6 8" id="KW-1278">Translocase</keyword>
<comment type="catalytic activity">
    <reaction evidence="8">
        <text>ATP + H2O + polyamine-[polyamine-binding protein]Side 1 = ADP + phosphate + polyamineSide 2 + [polyamine-binding protein]Side 1.</text>
        <dbReference type="EC" id="7.6.2.11"/>
    </reaction>
</comment>
<proteinExistence type="inferred from homology"/>
<comment type="subcellular location">
    <subcellularLocation>
        <location evidence="1">Cell inner membrane</location>
        <topology evidence="1">Peripheral membrane protein</topology>
    </subcellularLocation>
</comment>
<dbReference type="GO" id="GO:0005524">
    <property type="term" value="F:ATP binding"/>
    <property type="evidence" value="ECO:0007669"/>
    <property type="project" value="UniProtKB-KW"/>
</dbReference>
<dbReference type="GO" id="GO:0043190">
    <property type="term" value="C:ATP-binding cassette (ABC) transporter complex"/>
    <property type="evidence" value="ECO:0007669"/>
    <property type="project" value="InterPro"/>
</dbReference>
<dbReference type="PROSITE" id="PS50893">
    <property type="entry name" value="ABC_TRANSPORTER_2"/>
    <property type="match status" value="1"/>
</dbReference>
<dbReference type="Gene3D" id="3.40.50.300">
    <property type="entry name" value="P-loop containing nucleotide triphosphate hydrolases"/>
    <property type="match status" value="1"/>
</dbReference>
<dbReference type="InterPro" id="IPR005893">
    <property type="entry name" value="PotA-like"/>
</dbReference>
<sequence length="354" mass="38266">MTEVSIEGLTKHYGTVRAVNGISVKVGHGEFISLLGPSGCGKTTTLKMIAGFEDVTSGAIRFDGQDVSHVPAERRDIGMVFQNYALFPHMTVAQNLAFGLEMRKISRSEIATRTAGVLEMVQLSGYADRYPRQLSGGQQQRVALARALVIEPRILLLDEPLANLDAKLRDEMRVFIRDLQKRVGITTVYVTHDQAEAMTMSDRIVVMFGGQIAQYGAPSDVYDRPASLEVAQFVGQVNTLPGRLAGKNADGSSAIETALGMASVKGKLPAGDGPIHVLLRPEAIELAAAGQGSEGVAATVSQSYYSGSLIDYRLTLENGETISVQTFPRNRFAPGDRVHVQVDTERFWVPGMIA</sequence>
<keyword evidence="7 8" id="KW-0472">Membrane</keyword>
<evidence type="ECO:0000256" key="2">
    <source>
        <dbReference type="ARBA" id="ARBA00022448"/>
    </source>
</evidence>
<evidence type="ECO:0000259" key="9">
    <source>
        <dbReference type="PROSITE" id="PS50893"/>
    </source>
</evidence>
<accession>A0A1C3W105</accession>
<dbReference type="InterPro" id="IPR027417">
    <property type="entry name" value="P-loop_NTPase"/>
</dbReference>
<keyword evidence="2 8" id="KW-0813">Transport</keyword>
<dbReference type="FunFam" id="3.40.50.300:FF:000042">
    <property type="entry name" value="Maltose/maltodextrin ABC transporter, ATP-binding protein"/>
    <property type="match status" value="1"/>
</dbReference>
<comment type="function">
    <text evidence="8">Part of the ABC transporter complex PotABCD involved in spermidine/putrescine import. Responsible for energy coupling to the transport system.</text>
</comment>
<keyword evidence="3 8" id="KW-1003">Cell membrane</keyword>
<dbReference type="InterPro" id="IPR003593">
    <property type="entry name" value="AAA+_ATPase"/>
</dbReference>
<evidence type="ECO:0000256" key="6">
    <source>
        <dbReference type="ARBA" id="ARBA00022967"/>
    </source>
</evidence>
<dbReference type="PANTHER" id="PTHR42781">
    <property type="entry name" value="SPERMIDINE/PUTRESCINE IMPORT ATP-BINDING PROTEIN POTA"/>
    <property type="match status" value="1"/>
</dbReference>
<protein>
    <recommendedName>
        <fullName evidence="8">Spermidine/putrescine import ATP-binding protein PotA</fullName>
        <ecNumber evidence="8">7.6.2.11</ecNumber>
    </recommendedName>
</protein>
<dbReference type="AlphaFoldDB" id="A0A1C3W105"/>
<dbReference type="SUPFAM" id="SSF50331">
    <property type="entry name" value="MOP-like"/>
    <property type="match status" value="1"/>
</dbReference>
<evidence type="ECO:0000313" key="10">
    <source>
        <dbReference type="EMBL" id="SCB33608.1"/>
    </source>
</evidence>
<dbReference type="SMART" id="SM00382">
    <property type="entry name" value="AAA"/>
    <property type="match status" value="1"/>
</dbReference>
<evidence type="ECO:0000313" key="11">
    <source>
        <dbReference type="Proteomes" id="UP000199101"/>
    </source>
</evidence>
<name>A0A1C3W105_9HYPH</name>
<dbReference type="NCBIfam" id="TIGR01187">
    <property type="entry name" value="potA"/>
    <property type="match status" value="1"/>
</dbReference>
<keyword evidence="11" id="KW-1185">Reference proteome</keyword>
<dbReference type="Pfam" id="PF00005">
    <property type="entry name" value="ABC_tran"/>
    <property type="match status" value="1"/>
</dbReference>
<dbReference type="Proteomes" id="UP000199101">
    <property type="component" value="Unassembled WGS sequence"/>
</dbReference>
<dbReference type="PANTHER" id="PTHR42781:SF4">
    <property type="entry name" value="SPERMIDINE_PUTRESCINE IMPORT ATP-BINDING PROTEIN POTA"/>
    <property type="match status" value="1"/>
</dbReference>